<reference evidence="2 3" key="1">
    <citation type="submission" date="2017-09" db="EMBL/GenBank/DDBJ databases">
        <title>Comparative genomics of rhizobia isolated from Phaseolus vulgaris in China.</title>
        <authorList>
            <person name="Tong W."/>
        </authorList>
    </citation>
    <scope>NUCLEOTIDE SEQUENCE [LARGE SCALE GENOMIC DNA]</scope>
    <source>
        <strain evidence="2 3">L101</strain>
    </source>
</reference>
<feature type="coiled-coil region" evidence="1">
    <location>
        <begin position="4"/>
        <end position="46"/>
    </location>
</feature>
<sequence length="73" mass="8307">MSELEDLLRQKAEIEARIEKVRASEIDGLKRRFADMALQLRELNALPAALVEAFTDKAGTFNVFRTMKVKKPS</sequence>
<evidence type="ECO:0000256" key="1">
    <source>
        <dbReference type="SAM" id="Coils"/>
    </source>
</evidence>
<comment type="caution">
    <text evidence="2">The sequence shown here is derived from an EMBL/GenBank/DDBJ whole genome shotgun (WGS) entry which is preliminary data.</text>
</comment>
<keyword evidence="3" id="KW-1185">Reference proteome</keyword>
<evidence type="ECO:0000313" key="3">
    <source>
        <dbReference type="Proteomes" id="UP000218807"/>
    </source>
</evidence>
<dbReference type="RefSeq" id="WP_064825134.1">
    <property type="nucleotide sequence ID" value="NZ_NXDM01000008.1"/>
</dbReference>
<keyword evidence="1" id="KW-0175">Coiled coil</keyword>
<proteinExistence type="predicted"/>
<dbReference type="Proteomes" id="UP000218807">
    <property type="component" value="Unassembled WGS sequence"/>
</dbReference>
<dbReference type="EMBL" id="NXDM01000008">
    <property type="protein sequence ID" value="PCK81215.1"/>
    <property type="molecule type" value="Genomic_DNA"/>
</dbReference>
<protein>
    <submittedName>
        <fullName evidence="2">Uncharacterized protein</fullName>
    </submittedName>
</protein>
<gene>
    <name evidence="2" type="ORF">CPT34_11050</name>
</gene>
<evidence type="ECO:0000313" key="2">
    <source>
        <dbReference type="EMBL" id="PCK81215.1"/>
    </source>
</evidence>
<accession>A0A2A5KW56</accession>
<organism evidence="2 3">
    <name type="scientific">Rhizobium sophoriradicis</name>
    <dbReference type="NCBI Taxonomy" id="1535245"/>
    <lineage>
        <taxon>Bacteria</taxon>
        <taxon>Pseudomonadati</taxon>
        <taxon>Pseudomonadota</taxon>
        <taxon>Alphaproteobacteria</taxon>
        <taxon>Hyphomicrobiales</taxon>
        <taxon>Rhizobiaceae</taxon>
        <taxon>Rhizobium/Agrobacterium group</taxon>
        <taxon>Rhizobium</taxon>
    </lineage>
</organism>
<dbReference type="AlphaFoldDB" id="A0A2A5KW56"/>
<name>A0A2A5KW56_9HYPH</name>